<dbReference type="InterPro" id="IPR003795">
    <property type="entry name" value="DUF192"/>
</dbReference>
<dbReference type="AlphaFoldDB" id="A0A2T4TYS2"/>
<protein>
    <recommendedName>
        <fullName evidence="3">DUF192 domain-containing protein</fullName>
    </recommendedName>
</protein>
<dbReference type="PANTHER" id="PTHR37953">
    <property type="entry name" value="UPF0127 PROTEIN MJ1496"/>
    <property type="match status" value="1"/>
</dbReference>
<name>A0A2T4TYS2_9BACT</name>
<dbReference type="EMBL" id="NVQC01000017">
    <property type="protein sequence ID" value="PTL36228.1"/>
    <property type="molecule type" value="Genomic_DNA"/>
</dbReference>
<organism evidence="1 2">
    <name type="scientific">Candidatus Methylomirabilis limnetica</name>
    <dbReference type="NCBI Taxonomy" id="2033718"/>
    <lineage>
        <taxon>Bacteria</taxon>
        <taxon>Candidatus Methylomirabilota</taxon>
        <taxon>Candidatus Methylomirabilia</taxon>
        <taxon>Candidatus Methylomirabilales</taxon>
        <taxon>Candidatus Methylomirabilaceae</taxon>
        <taxon>Candidatus Methylomirabilis</taxon>
    </lineage>
</organism>
<dbReference type="OrthoDB" id="5526466at2"/>
<comment type="caution">
    <text evidence="1">The sequence shown here is derived from an EMBL/GenBank/DDBJ whole genome shotgun (WGS) entry which is preliminary data.</text>
</comment>
<sequence length="156" mass="17096">MKTVQNFFIQGFPFFFSLLLYLLLVSDASALQGGEVVIDGRVTITVEVVRTAQEQARGLGGRSSLLKGRGMLFPFDAAKPRVFWMKGMLIPIDILWIREGKMVAIDANVAPPRLHEAPAVVSQVADMVLEVPAGFAQEMSVTVGQVVRVKYEGSSR</sequence>
<proteinExistence type="predicted"/>
<reference evidence="1 2" key="1">
    <citation type="submission" date="2017-09" db="EMBL/GenBank/DDBJ databases">
        <title>Bloom of a denitrifying methanotroph, Candidatus Methylomirabilis limnetica, in a deep stratified lake.</title>
        <authorList>
            <person name="Graf J.S."/>
            <person name="Marchant H.K."/>
            <person name="Tienken D."/>
            <person name="Hach P.F."/>
            <person name="Brand A."/>
            <person name="Schubert C.J."/>
            <person name="Kuypers M.M."/>
            <person name="Milucka J."/>
        </authorList>
    </citation>
    <scope>NUCLEOTIDE SEQUENCE [LARGE SCALE GENOMIC DNA]</scope>
    <source>
        <strain evidence="1 2">Zug</strain>
    </source>
</reference>
<evidence type="ECO:0000313" key="1">
    <source>
        <dbReference type="EMBL" id="PTL36228.1"/>
    </source>
</evidence>
<dbReference type="PANTHER" id="PTHR37953:SF1">
    <property type="entry name" value="UPF0127 PROTEIN MJ1496"/>
    <property type="match status" value="1"/>
</dbReference>
<reference evidence="2" key="2">
    <citation type="journal article" date="2018" name="Environ. Microbiol.">
        <title>Bloom of a denitrifying methanotroph, 'Candidatus Methylomirabilis limnetica', in a deep stratified lake.</title>
        <authorList>
            <person name="Graf J.S."/>
            <person name="Mayr M.J."/>
            <person name="Marchant H.K."/>
            <person name="Tienken D."/>
            <person name="Hach P.F."/>
            <person name="Brand A."/>
            <person name="Schubert C.J."/>
            <person name="Kuypers M.M."/>
            <person name="Milucka J."/>
        </authorList>
    </citation>
    <scope>NUCLEOTIDE SEQUENCE [LARGE SCALE GENOMIC DNA]</scope>
    <source>
        <strain evidence="2">Zug</strain>
    </source>
</reference>
<evidence type="ECO:0000313" key="2">
    <source>
        <dbReference type="Proteomes" id="UP000241436"/>
    </source>
</evidence>
<dbReference type="Proteomes" id="UP000241436">
    <property type="component" value="Unassembled WGS sequence"/>
</dbReference>
<accession>A0A2T4TYS2</accession>
<keyword evidence="2" id="KW-1185">Reference proteome</keyword>
<dbReference type="InterPro" id="IPR038695">
    <property type="entry name" value="Saro_0823-like_sf"/>
</dbReference>
<dbReference type="Gene3D" id="2.60.120.1140">
    <property type="entry name" value="Protein of unknown function DUF192"/>
    <property type="match status" value="1"/>
</dbReference>
<dbReference type="Pfam" id="PF02643">
    <property type="entry name" value="DUF192"/>
    <property type="match status" value="1"/>
</dbReference>
<dbReference type="RefSeq" id="WP_107561975.1">
    <property type="nucleotide sequence ID" value="NZ_NVQC01000017.1"/>
</dbReference>
<evidence type="ECO:0008006" key="3">
    <source>
        <dbReference type="Google" id="ProtNLM"/>
    </source>
</evidence>
<gene>
    <name evidence="1" type="ORF">CLG94_06115</name>
</gene>